<dbReference type="PANTHER" id="PTHR43311">
    <property type="entry name" value="GLUTAMATE--TRNA LIGASE"/>
    <property type="match status" value="1"/>
</dbReference>
<dbReference type="EMBL" id="BAAAES010000001">
    <property type="protein sequence ID" value="GAA0659372.1"/>
    <property type="molecule type" value="Genomic_DNA"/>
</dbReference>
<evidence type="ECO:0000256" key="7">
    <source>
        <dbReference type="RuleBase" id="RU363037"/>
    </source>
</evidence>
<gene>
    <name evidence="9" type="primary">gluQRS</name>
    <name evidence="9" type="ORF">GCM10009102_04770</name>
</gene>
<evidence type="ECO:0000256" key="2">
    <source>
        <dbReference type="ARBA" id="ARBA00022723"/>
    </source>
</evidence>
<keyword evidence="5 7" id="KW-0067">ATP-binding</keyword>
<dbReference type="InterPro" id="IPR001412">
    <property type="entry name" value="aa-tRNA-synth_I_CS"/>
</dbReference>
<evidence type="ECO:0000256" key="6">
    <source>
        <dbReference type="ARBA" id="ARBA00023146"/>
    </source>
</evidence>
<dbReference type="PRINTS" id="PR00987">
    <property type="entry name" value="TRNASYNTHGLU"/>
</dbReference>
<evidence type="ECO:0000256" key="3">
    <source>
        <dbReference type="ARBA" id="ARBA00022741"/>
    </source>
</evidence>
<proteinExistence type="inferred from homology"/>
<comment type="caution">
    <text evidence="9">The sequence shown here is derived from an EMBL/GenBank/DDBJ whole genome shotgun (WGS) entry which is preliminary data.</text>
</comment>
<evidence type="ECO:0000256" key="4">
    <source>
        <dbReference type="ARBA" id="ARBA00022833"/>
    </source>
</evidence>
<dbReference type="RefSeq" id="WP_163957221.1">
    <property type="nucleotide sequence ID" value="NZ_BAAAES010000001.1"/>
</dbReference>
<dbReference type="PANTHER" id="PTHR43311:SF1">
    <property type="entry name" value="GLUTAMYL-Q TRNA(ASP) SYNTHETASE"/>
    <property type="match status" value="1"/>
</dbReference>
<dbReference type="Proteomes" id="UP001500238">
    <property type="component" value="Unassembled WGS sequence"/>
</dbReference>
<comment type="similarity">
    <text evidence="7">Belongs to the class-I aminoacyl-tRNA synthetase family.</text>
</comment>
<keyword evidence="6 7" id="KW-0030">Aminoacyl-tRNA synthetase</keyword>
<keyword evidence="4" id="KW-0862">Zinc</keyword>
<dbReference type="InterPro" id="IPR014729">
    <property type="entry name" value="Rossmann-like_a/b/a_fold"/>
</dbReference>
<keyword evidence="10" id="KW-1185">Reference proteome</keyword>
<evidence type="ECO:0000313" key="9">
    <source>
        <dbReference type="EMBL" id="GAA0659372.1"/>
    </source>
</evidence>
<keyword evidence="7" id="KW-0648">Protein biosynthesis</keyword>
<keyword evidence="1 7" id="KW-0436">Ligase</keyword>
<feature type="domain" description="Glutamyl/glutaminyl-tRNA synthetase class Ib catalytic" evidence="8">
    <location>
        <begin position="7"/>
        <end position="258"/>
    </location>
</feature>
<dbReference type="Gene3D" id="3.40.50.620">
    <property type="entry name" value="HUPs"/>
    <property type="match status" value="1"/>
</dbReference>
<organism evidence="9 10">
    <name type="scientific">Sphingomonas insulae</name>
    <dbReference type="NCBI Taxonomy" id="424800"/>
    <lineage>
        <taxon>Bacteria</taxon>
        <taxon>Pseudomonadati</taxon>
        <taxon>Pseudomonadota</taxon>
        <taxon>Alphaproteobacteria</taxon>
        <taxon>Sphingomonadales</taxon>
        <taxon>Sphingomonadaceae</taxon>
        <taxon>Sphingomonas</taxon>
    </lineage>
</organism>
<dbReference type="InterPro" id="IPR020058">
    <property type="entry name" value="Glu/Gln-tRNA-synth_Ib_cat-dom"/>
</dbReference>
<dbReference type="PROSITE" id="PS00178">
    <property type="entry name" value="AA_TRNA_LIGASE_I"/>
    <property type="match status" value="1"/>
</dbReference>
<evidence type="ECO:0000256" key="5">
    <source>
        <dbReference type="ARBA" id="ARBA00022840"/>
    </source>
</evidence>
<dbReference type="InterPro" id="IPR049940">
    <property type="entry name" value="GluQ/Sye"/>
</dbReference>
<reference evidence="10" key="1">
    <citation type="journal article" date="2019" name="Int. J. Syst. Evol. Microbiol.">
        <title>The Global Catalogue of Microorganisms (GCM) 10K type strain sequencing project: providing services to taxonomists for standard genome sequencing and annotation.</title>
        <authorList>
            <consortium name="The Broad Institute Genomics Platform"/>
            <consortium name="The Broad Institute Genome Sequencing Center for Infectious Disease"/>
            <person name="Wu L."/>
            <person name="Ma J."/>
        </authorList>
    </citation>
    <scope>NUCLEOTIDE SEQUENCE [LARGE SCALE GENOMIC DNA]</scope>
    <source>
        <strain evidence="10">JCM 14603</strain>
    </source>
</reference>
<dbReference type="Pfam" id="PF00749">
    <property type="entry name" value="tRNA-synt_1c"/>
    <property type="match status" value="1"/>
</dbReference>
<accession>A0ABP3SQU8</accession>
<protein>
    <submittedName>
        <fullName evidence="9">tRNA glutamyl-Q(34) synthetase GluQRS</fullName>
    </submittedName>
</protein>
<name>A0ABP3SQU8_9SPHN</name>
<dbReference type="InterPro" id="IPR000924">
    <property type="entry name" value="Glu/Gln-tRNA-synth"/>
</dbReference>
<evidence type="ECO:0000256" key="1">
    <source>
        <dbReference type="ARBA" id="ARBA00022598"/>
    </source>
</evidence>
<dbReference type="NCBIfam" id="NF004315">
    <property type="entry name" value="PRK05710.1-4"/>
    <property type="match status" value="1"/>
</dbReference>
<keyword evidence="2" id="KW-0479">Metal-binding</keyword>
<keyword evidence="3 7" id="KW-0547">Nucleotide-binding</keyword>
<evidence type="ECO:0000259" key="8">
    <source>
        <dbReference type="Pfam" id="PF00749"/>
    </source>
</evidence>
<sequence length="291" mass="31117">MNAAIPVVTRFAPSPTGRLHLGHAYAAIRAHDHARAAKGTFLLRIEDIDGTRSREEHVAGIVEDLAWLGLTWDGAVVRQSMRLERYADALARLRDDGLLYPCFCTRADIAASVSAPHHGPDGVIYPGTCRLLGSGQAAARIASGTPHAWRLAMDEAARRGGPLDWIDRAAGRQHAEPLAFGDVVLARKDAPASYHLAVTVDDAAQNVTDVVRGRDLFRATDIHRLLQALLGLPTPVYHHHQLLTGPDGARLAKRDGAPALADLRAAGRDGVALAGDLRAGRLPIGFAARDA</sequence>
<evidence type="ECO:0000313" key="10">
    <source>
        <dbReference type="Proteomes" id="UP001500238"/>
    </source>
</evidence>
<dbReference type="SUPFAM" id="SSF52374">
    <property type="entry name" value="Nucleotidylyl transferase"/>
    <property type="match status" value="1"/>
</dbReference>